<reference evidence="2 3" key="1">
    <citation type="submission" date="2020-06" db="EMBL/GenBank/DDBJ databases">
        <authorList>
            <person name="Criscuolo A."/>
        </authorList>
    </citation>
    <scope>NUCLEOTIDE SEQUENCE [LARGE SCALE GENOMIC DNA]</scope>
    <source>
        <strain evidence="2">PXU-55</strain>
    </source>
</reference>
<dbReference type="InterPro" id="IPR036653">
    <property type="entry name" value="CinA-like_C"/>
</dbReference>
<gene>
    <name evidence="2" type="primary">cinA</name>
    <name evidence="2" type="ORF">FLAPXU55_03857</name>
</gene>
<comment type="caution">
    <text evidence="2">The sequence shown here is derived from an EMBL/GenBank/DDBJ whole genome shotgun (WGS) entry which is preliminary data.</text>
</comment>
<dbReference type="SUPFAM" id="SSF142433">
    <property type="entry name" value="CinA-like"/>
    <property type="match status" value="1"/>
</dbReference>
<accession>A0A9N8J4R2</accession>
<dbReference type="EMBL" id="CAIJDE010000058">
    <property type="protein sequence ID" value="CAC9976133.1"/>
    <property type="molecule type" value="Genomic_DNA"/>
</dbReference>
<evidence type="ECO:0000313" key="2">
    <source>
        <dbReference type="EMBL" id="CAC9976133.1"/>
    </source>
</evidence>
<organism evidence="2 3">
    <name type="scientific">Flavobacterium panici</name>
    <dbReference type="NCBI Taxonomy" id="2654843"/>
    <lineage>
        <taxon>Bacteria</taxon>
        <taxon>Pseudomonadati</taxon>
        <taxon>Bacteroidota</taxon>
        <taxon>Flavobacteriia</taxon>
        <taxon>Flavobacteriales</taxon>
        <taxon>Flavobacteriaceae</taxon>
        <taxon>Flavobacterium</taxon>
    </lineage>
</organism>
<dbReference type="Proteomes" id="UP000533639">
    <property type="component" value="Unassembled WGS sequence"/>
</dbReference>
<evidence type="ECO:0000313" key="3">
    <source>
        <dbReference type="Proteomes" id="UP000533639"/>
    </source>
</evidence>
<dbReference type="RefSeq" id="WP_180860317.1">
    <property type="nucleotide sequence ID" value="NZ_CAIJDE010000058.1"/>
</dbReference>
<dbReference type="Pfam" id="PF02464">
    <property type="entry name" value="CinA"/>
    <property type="match status" value="1"/>
</dbReference>
<dbReference type="NCBIfam" id="TIGR00199">
    <property type="entry name" value="PncC_domain"/>
    <property type="match status" value="1"/>
</dbReference>
<protein>
    <submittedName>
        <fullName evidence="2">CinA-like protein</fullName>
    </submittedName>
</protein>
<keyword evidence="3" id="KW-1185">Reference proteome</keyword>
<evidence type="ECO:0000259" key="1">
    <source>
        <dbReference type="Pfam" id="PF02464"/>
    </source>
</evidence>
<sequence>MTSEIIIKCSEAIAAKGWKIAFAESASAGKLSFEFSLSPVSGQILRGGIVCYEVFVKEEIMLVPHDLIETYTPESAEVTSALAERAAVIFNSDITVALTGLTTPGGSENEEKPVGTIFISIITPMGTINHREVFTGSPQEILQQAADKTASLIFEKIKSNKPY</sequence>
<feature type="domain" description="CinA C-terminal" evidence="1">
    <location>
        <begin position="8"/>
        <end position="154"/>
    </location>
</feature>
<dbReference type="AlphaFoldDB" id="A0A9N8J4R2"/>
<dbReference type="Gene3D" id="3.90.950.20">
    <property type="entry name" value="CinA-like"/>
    <property type="match status" value="1"/>
</dbReference>
<name>A0A9N8J4R2_9FLAO</name>
<dbReference type="InterPro" id="IPR008136">
    <property type="entry name" value="CinA_C"/>
</dbReference>
<proteinExistence type="predicted"/>